<dbReference type="AlphaFoldDB" id="A0A382PB23"/>
<evidence type="ECO:0000313" key="1">
    <source>
        <dbReference type="EMBL" id="SVC69081.1"/>
    </source>
</evidence>
<gene>
    <name evidence="1" type="ORF">METZ01_LOCUS321935</name>
</gene>
<sequence length="170" mass="20017">MTNYKLLDDATKQYYKKQITNCAQSLGGKNYFLQLLEAIRVAHPHPLMAKDYSFRFAHGIVKWKKVIFKEKVFLLIELFKDRESNENLMPKKGTKRYKTIMNLFRTMGPMEFEIRPKNSKNGDGFILHPFDIIDENTLHLNFMFEVLFFLPLYIVKQVFNGPINNTPTST</sequence>
<name>A0A382PB23_9ZZZZ</name>
<proteinExistence type="predicted"/>
<dbReference type="EMBL" id="UINC01105270">
    <property type="protein sequence ID" value="SVC69081.1"/>
    <property type="molecule type" value="Genomic_DNA"/>
</dbReference>
<accession>A0A382PB23</accession>
<protein>
    <submittedName>
        <fullName evidence="1">Uncharacterized protein</fullName>
    </submittedName>
</protein>
<organism evidence="1">
    <name type="scientific">marine metagenome</name>
    <dbReference type="NCBI Taxonomy" id="408172"/>
    <lineage>
        <taxon>unclassified sequences</taxon>
        <taxon>metagenomes</taxon>
        <taxon>ecological metagenomes</taxon>
    </lineage>
</organism>
<reference evidence="1" key="1">
    <citation type="submission" date="2018-05" db="EMBL/GenBank/DDBJ databases">
        <authorList>
            <person name="Lanie J.A."/>
            <person name="Ng W.-L."/>
            <person name="Kazmierczak K.M."/>
            <person name="Andrzejewski T.M."/>
            <person name="Davidsen T.M."/>
            <person name="Wayne K.J."/>
            <person name="Tettelin H."/>
            <person name="Glass J.I."/>
            <person name="Rusch D."/>
            <person name="Podicherti R."/>
            <person name="Tsui H.-C.T."/>
            <person name="Winkler M.E."/>
        </authorList>
    </citation>
    <scope>NUCLEOTIDE SEQUENCE</scope>
</reference>